<feature type="binding site" evidence="7">
    <location>
        <position position="111"/>
    </location>
    <ligand>
        <name>Zn(2+)</name>
        <dbReference type="ChEBI" id="CHEBI:29105"/>
        <note>catalytic</note>
    </ligand>
</feature>
<dbReference type="InterPro" id="IPR020549">
    <property type="entry name" value="YbeY_CS"/>
</dbReference>
<keyword evidence="6 7" id="KW-0862">Zinc</keyword>
<dbReference type="GO" id="GO:0005737">
    <property type="term" value="C:cytoplasm"/>
    <property type="evidence" value="ECO:0007669"/>
    <property type="project" value="UniProtKB-SubCell"/>
</dbReference>
<dbReference type="PROSITE" id="PS01306">
    <property type="entry name" value="UPF0054"/>
    <property type="match status" value="1"/>
</dbReference>
<sequence>MIRYFVEDVEFQVPFPQKTRRWLNTVALAEGFQIAELNYIFCSDEYLHKINVEYLEHDTYTDIITFDNSEEEKIISGDIFVSVERVEDNARSLNVIFQDELARVMVHGVLHLAGYLDETDEEEENMRRLESHYLLTRI</sequence>
<evidence type="ECO:0000256" key="1">
    <source>
        <dbReference type="ARBA" id="ARBA00010875"/>
    </source>
</evidence>
<dbReference type="OrthoDB" id="9811984at2"/>
<dbReference type="PANTHER" id="PTHR46986">
    <property type="entry name" value="ENDORIBONUCLEASE YBEY, CHLOROPLASTIC"/>
    <property type="match status" value="1"/>
</dbReference>
<dbReference type="Pfam" id="PF02130">
    <property type="entry name" value="YbeY"/>
    <property type="match status" value="1"/>
</dbReference>
<comment type="function">
    <text evidence="7">Single strand-specific metallo-endoribonuclease involved in late-stage 70S ribosome quality control and in maturation of the 3' terminus of the 16S rRNA.</text>
</comment>
<gene>
    <name evidence="7 8" type="primary">ybeY</name>
    <name evidence="8" type="ORF">C5O19_23835</name>
</gene>
<keyword evidence="5 7" id="KW-0378">Hydrolase</keyword>
<dbReference type="SUPFAM" id="SSF55486">
    <property type="entry name" value="Metalloproteases ('zincins'), catalytic domain"/>
    <property type="match status" value="1"/>
</dbReference>
<evidence type="ECO:0000256" key="2">
    <source>
        <dbReference type="ARBA" id="ARBA00022722"/>
    </source>
</evidence>
<name>A0A2S7IFB8_9BACT</name>
<dbReference type="GO" id="GO:0004521">
    <property type="term" value="F:RNA endonuclease activity"/>
    <property type="evidence" value="ECO:0007669"/>
    <property type="project" value="UniProtKB-UniRule"/>
</dbReference>
<proteinExistence type="inferred from homology"/>
<keyword evidence="7" id="KW-0963">Cytoplasm</keyword>
<evidence type="ECO:0000313" key="8">
    <source>
        <dbReference type="EMBL" id="PQA53713.1"/>
    </source>
</evidence>
<evidence type="ECO:0000256" key="3">
    <source>
        <dbReference type="ARBA" id="ARBA00022723"/>
    </source>
</evidence>
<dbReference type="GO" id="GO:0008270">
    <property type="term" value="F:zinc ion binding"/>
    <property type="evidence" value="ECO:0007669"/>
    <property type="project" value="UniProtKB-UniRule"/>
</dbReference>
<keyword evidence="2 7" id="KW-0540">Nuclease</keyword>
<evidence type="ECO:0000256" key="7">
    <source>
        <dbReference type="HAMAP-Rule" id="MF_00009"/>
    </source>
</evidence>
<comment type="similarity">
    <text evidence="1 7">Belongs to the endoribonuclease YbeY family.</text>
</comment>
<dbReference type="RefSeq" id="WP_094813127.1">
    <property type="nucleotide sequence ID" value="NZ_PTRA01000008.1"/>
</dbReference>
<protein>
    <recommendedName>
        <fullName evidence="7">Endoribonuclease YbeY</fullName>
        <ecNumber evidence="7">3.1.-.-</ecNumber>
    </recommendedName>
</protein>
<keyword evidence="9" id="KW-1185">Reference proteome</keyword>
<comment type="cofactor">
    <cofactor evidence="7">
        <name>Zn(2+)</name>
        <dbReference type="ChEBI" id="CHEBI:29105"/>
    </cofactor>
    <text evidence="7">Binds 1 zinc ion.</text>
</comment>
<dbReference type="GO" id="GO:0004222">
    <property type="term" value="F:metalloendopeptidase activity"/>
    <property type="evidence" value="ECO:0007669"/>
    <property type="project" value="InterPro"/>
</dbReference>
<evidence type="ECO:0000256" key="5">
    <source>
        <dbReference type="ARBA" id="ARBA00022801"/>
    </source>
</evidence>
<comment type="caution">
    <text evidence="8">The sequence shown here is derived from an EMBL/GenBank/DDBJ whole genome shotgun (WGS) entry which is preliminary data.</text>
</comment>
<organism evidence="8 9">
    <name type="scientific">Siphonobacter curvatus</name>
    <dbReference type="NCBI Taxonomy" id="2094562"/>
    <lineage>
        <taxon>Bacteria</taxon>
        <taxon>Pseudomonadati</taxon>
        <taxon>Bacteroidota</taxon>
        <taxon>Cytophagia</taxon>
        <taxon>Cytophagales</taxon>
        <taxon>Cytophagaceae</taxon>
        <taxon>Siphonobacter</taxon>
    </lineage>
</organism>
<feature type="binding site" evidence="7">
    <location>
        <position position="107"/>
    </location>
    <ligand>
        <name>Zn(2+)</name>
        <dbReference type="ChEBI" id="CHEBI:29105"/>
        <note>catalytic</note>
    </ligand>
</feature>
<dbReference type="Gene3D" id="3.40.390.30">
    <property type="entry name" value="Metalloproteases ('zincins'), catalytic domain"/>
    <property type="match status" value="1"/>
</dbReference>
<dbReference type="InterPro" id="IPR002036">
    <property type="entry name" value="YbeY"/>
</dbReference>
<dbReference type="Proteomes" id="UP000239590">
    <property type="component" value="Unassembled WGS sequence"/>
</dbReference>
<dbReference type="GO" id="GO:0006364">
    <property type="term" value="P:rRNA processing"/>
    <property type="evidence" value="ECO:0007669"/>
    <property type="project" value="UniProtKB-UniRule"/>
</dbReference>
<keyword evidence="7" id="KW-0698">rRNA processing</keyword>
<evidence type="ECO:0000256" key="4">
    <source>
        <dbReference type="ARBA" id="ARBA00022759"/>
    </source>
</evidence>
<comment type="subcellular location">
    <subcellularLocation>
        <location evidence="7">Cytoplasm</location>
    </subcellularLocation>
</comment>
<dbReference type="InterPro" id="IPR023091">
    <property type="entry name" value="MetalPrtase_cat_dom_sf_prd"/>
</dbReference>
<evidence type="ECO:0000256" key="6">
    <source>
        <dbReference type="ARBA" id="ARBA00022833"/>
    </source>
</evidence>
<dbReference type="HAMAP" id="MF_00009">
    <property type="entry name" value="Endoribonucl_YbeY"/>
    <property type="match status" value="1"/>
</dbReference>
<accession>A0A2S7IFB8</accession>
<dbReference type="EC" id="3.1.-.-" evidence="7"/>
<keyword evidence="7" id="KW-0690">Ribosome biogenesis</keyword>
<keyword evidence="3 7" id="KW-0479">Metal-binding</keyword>
<dbReference type="AlphaFoldDB" id="A0A2S7IFB8"/>
<reference evidence="9" key="1">
    <citation type="submission" date="2018-02" db="EMBL/GenBank/DDBJ databases">
        <title>Genome sequencing of Solimonas sp. HR-BB.</title>
        <authorList>
            <person name="Lee Y."/>
            <person name="Jeon C.O."/>
        </authorList>
    </citation>
    <scope>NUCLEOTIDE SEQUENCE [LARGE SCALE GENOMIC DNA]</scope>
    <source>
        <strain evidence="9">HR-U</strain>
    </source>
</reference>
<feature type="binding site" evidence="7">
    <location>
        <position position="117"/>
    </location>
    <ligand>
        <name>Zn(2+)</name>
        <dbReference type="ChEBI" id="CHEBI:29105"/>
        <note>catalytic</note>
    </ligand>
</feature>
<dbReference type="PANTHER" id="PTHR46986:SF1">
    <property type="entry name" value="ENDORIBONUCLEASE YBEY, CHLOROPLASTIC"/>
    <property type="match status" value="1"/>
</dbReference>
<keyword evidence="4 7" id="KW-0255">Endonuclease</keyword>
<dbReference type="NCBIfam" id="TIGR00043">
    <property type="entry name" value="rRNA maturation RNase YbeY"/>
    <property type="match status" value="1"/>
</dbReference>
<dbReference type="EMBL" id="PTRA01000008">
    <property type="protein sequence ID" value="PQA53713.1"/>
    <property type="molecule type" value="Genomic_DNA"/>
</dbReference>
<evidence type="ECO:0000313" key="9">
    <source>
        <dbReference type="Proteomes" id="UP000239590"/>
    </source>
</evidence>